<evidence type="ECO:0000256" key="1">
    <source>
        <dbReference type="ARBA" id="ARBA00004752"/>
    </source>
</evidence>
<evidence type="ECO:0000256" key="3">
    <source>
        <dbReference type="ARBA" id="ARBA00022960"/>
    </source>
</evidence>
<accession>A0ABS2QRQ8</accession>
<dbReference type="SUPFAM" id="SSF141523">
    <property type="entry name" value="L,D-transpeptidase catalytic domain-like"/>
    <property type="match status" value="1"/>
</dbReference>
<evidence type="ECO:0000313" key="11">
    <source>
        <dbReference type="Proteomes" id="UP000809829"/>
    </source>
</evidence>
<dbReference type="RefSeq" id="WP_239583299.1">
    <property type="nucleotide sequence ID" value="NZ_JAFBFC010000001.1"/>
</dbReference>
<feature type="chain" id="PRO_5046306442" evidence="8">
    <location>
        <begin position="27"/>
        <end position="338"/>
    </location>
</feature>
<comment type="pathway">
    <text evidence="1 6">Cell wall biogenesis; peptidoglycan biosynthesis.</text>
</comment>
<organism evidence="10 11">
    <name type="scientific">Priestia iocasae</name>
    <dbReference type="NCBI Taxonomy" id="2291674"/>
    <lineage>
        <taxon>Bacteria</taxon>
        <taxon>Bacillati</taxon>
        <taxon>Bacillota</taxon>
        <taxon>Bacilli</taxon>
        <taxon>Bacillales</taxon>
        <taxon>Bacillaceae</taxon>
        <taxon>Priestia</taxon>
    </lineage>
</organism>
<dbReference type="Proteomes" id="UP000809829">
    <property type="component" value="Unassembled WGS sequence"/>
</dbReference>
<evidence type="ECO:0000313" key="10">
    <source>
        <dbReference type="EMBL" id="MBM7702080.1"/>
    </source>
</evidence>
<dbReference type="EMBL" id="JAFBFC010000001">
    <property type="protein sequence ID" value="MBM7702080.1"/>
    <property type="molecule type" value="Genomic_DNA"/>
</dbReference>
<feature type="domain" description="L,D-TPase catalytic" evidence="9">
    <location>
        <begin position="30"/>
        <end position="154"/>
    </location>
</feature>
<dbReference type="Pfam" id="PF01471">
    <property type="entry name" value="PG_binding_1"/>
    <property type="match status" value="2"/>
</dbReference>
<feature type="active site" description="Proton donor/acceptor" evidence="6">
    <location>
        <position position="114"/>
    </location>
</feature>
<feature type="compositionally biased region" description="Low complexity" evidence="7">
    <location>
        <begin position="177"/>
        <end position="187"/>
    </location>
</feature>
<reference evidence="10 11" key="1">
    <citation type="submission" date="2021-01" db="EMBL/GenBank/DDBJ databases">
        <title>Genomic Encyclopedia of Type Strains, Phase IV (KMG-IV): sequencing the most valuable type-strain genomes for metagenomic binning, comparative biology and taxonomic classification.</title>
        <authorList>
            <person name="Goeker M."/>
        </authorList>
    </citation>
    <scope>NUCLEOTIDE SEQUENCE [LARGE SCALE GENOMIC DNA]</scope>
    <source>
        <strain evidence="10 11">DSM 104297</strain>
    </source>
</reference>
<feature type="signal peptide" evidence="8">
    <location>
        <begin position="1"/>
        <end position="26"/>
    </location>
</feature>
<evidence type="ECO:0000259" key="9">
    <source>
        <dbReference type="PROSITE" id="PS52029"/>
    </source>
</evidence>
<dbReference type="InterPro" id="IPR002477">
    <property type="entry name" value="Peptidoglycan-bd-like"/>
</dbReference>
<evidence type="ECO:0000256" key="8">
    <source>
        <dbReference type="SAM" id="SignalP"/>
    </source>
</evidence>
<sequence length="338" mass="36323">MIRKLIVTLITACLLILAVNITSAEASSSQLIIINKSTNQLAYYNNGKLIKVFRVATGKKPSYTPEGTFKIVNKIKNRPYYKGKVKGGDPRNPLGDRWLGINARGTYGTTYAIHGNNNPSSIGRYVSNGCIRMYDEEVRWLFDQVRVNAVVIITTSQKSFDSIAAANGFKVSGGSHTPVVSTPSSSSALKKGHRGSEVKQLQQKLHALGYNTGGIDGVFGVATERAVRDFQRKSELAVDGIVGSATKKALHLSNLSSKKTAPPTVISSKGISSTLRQGSRGNEVMTLQQRLHALGYRTGGIDGIFGAATNAAVRNFQRTNNLDADGVVGPITKKALNL</sequence>
<evidence type="ECO:0000256" key="2">
    <source>
        <dbReference type="ARBA" id="ARBA00022679"/>
    </source>
</evidence>
<evidence type="ECO:0000256" key="7">
    <source>
        <dbReference type="SAM" id="MobiDB-lite"/>
    </source>
</evidence>
<keyword evidence="5 6" id="KW-0961">Cell wall biogenesis/degradation</keyword>
<dbReference type="InterPro" id="IPR038063">
    <property type="entry name" value="Transpep_catalytic_dom"/>
</dbReference>
<dbReference type="PANTHER" id="PTHR30582:SF4">
    <property type="entry name" value="L,D-TRANSPEPTIDASE YQJB-RELATED"/>
    <property type="match status" value="1"/>
</dbReference>
<feature type="region of interest" description="Disordered" evidence="7">
    <location>
        <begin position="174"/>
        <end position="195"/>
    </location>
</feature>
<keyword evidence="11" id="KW-1185">Reference proteome</keyword>
<dbReference type="InterPro" id="IPR036366">
    <property type="entry name" value="PGBDSf"/>
</dbReference>
<evidence type="ECO:0000256" key="5">
    <source>
        <dbReference type="ARBA" id="ARBA00023316"/>
    </source>
</evidence>
<dbReference type="Gene3D" id="2.40.440.10">
    <property type="entry name" value="L,D-transpeptidase catalytic domain-like"/>
    <property type="match status" value="1"/>
</dbReference>
<proteinExistence type="predicted"/>
<protein>
    <submittedName>
        <fullName evidence="10">Peptidoglycan hydrolase-like protein with peptidoglycan-binding domain</fullName>
    </submittedName>
</protein>
<keyword evidence="2" id="KW-0808">Transferase</keyword>
<dbReference type="Gene3D" id="1.10.101.10">
    <property type="entry name" value="PGBD-like superfamily/PGBD"/>
    <property type="match status" value="2"/>
</dbReference>
<dbReference type="CDD" id="cd16913">
    <property type="entry name" value="YkuD_like"/>
    <property type="match status" value="1"/>
</dbReference>
<dbReference type="InterPro" id="IPR036365">
    <property type="entry name" value="PGBD-like_sf"/>
</dbReference>
<dbReference type="PROSITE" id="PS52029">
    <property type="entry name" value="LD_TPASE"/>
    <property type="match status" value="1"/>
</dbReference>
<keyword evidence="8" id="KW-0732">Signal</keyword>
<evidence type="ECO:0000256" key="4">
    <source>
        <dbReference type="ARBA" id="ARBA00022984"/>
    </source>
</evidence>
<gene>
    <name evidence="10" type="ORF">JOC83_000906</name>
</gene>
<keyword evidence="3 6" id="KW-0133">Cell shape</keyword>
<dbReference type="SUPFAM" id="SSF47090">
    <property type="entry name" value="PGBD-like"/>
    <property type="match status" value="2"/>
</dbReference>
<keyword evidence="4 6" id="KW-0573">Peptidoglycan synthesis</keyword>
<dbReference type="Pfam" id="PF03734">
    <property type="entry name" value="YkuD"/>
    <property type="match status" value="1"/>
</dbReference>
<comment type="caution">
    <text evidence="10">The sequence shown here is derived from an EMBL/GenBank/DDBJ whole genome shotgun (WGS) entry which is preliminary data.</text>
</comment>
<feature type="active site" description="Nucleophile" evidence="6">
    <location>
        <position position="130"/>
    </location>
</feature>
<name>A0ABS2QRQ8_9BACI</name>
<dbReference type="InterPro" id="IPR005490">
    <property type="entry name" value="LD_TPept_cat_dom"/>
</dbReference>
<dbReference type="PANTHER" id="PTHR30582">
    <property type="entry name" value="L,D-TRANSPEPTIDASE"/>
    <property type="match status" value="1"/>
</dbReference>
<evidence type="ECO:0000256" key="6">
    <source>
        <dbReference type="PROSITE-ProRule" id="PRU01373"/>
    </source>
</evidence>
<dbReference type="InterPro" id="IPR050979">
    <property type="entry name" value="LD-transpeptidase"/>
</dbReference>